<dbReference type="Proteomes" id="UP000283492">
    <property type="component" value="Unassembled WGS sequence"/>
</dbReference>
<organism evidence="2 3">
    <name type="scientific">Roseburia inulinivorans</name>
    <dbReference type="NCBI Taxonomy" id="360807"/>
    <lineage>
        <taxon>Bacteria</taxon>
        <taxon>Bacillati</taxon>
        <taxon>Bacillota</taxon>
        <taxon>Clostridia</taxon>
        <taxon>Lachnospirales</taxon>
        <taxon>Lachnospiraceae</taxon>
        <taxon>Roseburia</taxon>
    </lineage>
</organism>
<comment type="caution">
    <text evidence="2">The sequence shown here is derived from an EMBL/GenBank/DDBJ whole genome shotgun (WGS) entry which is preliminary data.</text>
</comment>
<feature type="transmembrane region" description="Helical" evidence="1">
    <location>
        <begin position="12"/>
        <end position="37"/>
    </location>
</feature>
<proteinExistence type="predicted"/>
<sequence length="83" mass="9440">MSVKEKKQNIWITMIMFLLTIGELIADILAMAGIYCLGTVFCELLSSDIMAYLMIPVDVLLLILGIYVLQKLRKIVWSLCTKK</sequence>
<dbReference type="RefSeq" id="WP_118580710.1">
    <property type="nucleotide sequence ID" value="NZ_CABJFX010000008.1"/>
</dbReference>
<keyword evidence="1" id="KW-0472">Membrane</keyword>
<name>A0A413TY15_9FIRM</name>
<keyword evidence="1" id="KW-0812">Transmembrane</keyword>
<evidence type="ECO:0000313" key="2">
    <source>
        <dbReference type="EMBL" id="RHA89876.1"/>
    </source>
</evidence>
<reference evidence="2 3" key="1">
    <citation type="submission" date="2018-08" db="EMBL/GenBank/DDBJ databases">
        <title>A genome reference for cultivated species of the human gut microbiota.</title>
        <authorList>
            <person name="Zou Y."/>
            <person name="Xue W."/>
            <person name="Luo G."/>
        </authorList>
    </citation>
    <scope>NUCLEOTIDE SEQUENCE [LARGE SCALE GENOMIC DNA]</scope>
    <source>
        <strain evidence="2 3">AM42-1AC</strain>
    </source>
</reference>
<gene>
    <name evidence="2" type="ORF">DW914_06555</name>
</gene>
<feature type="transmembrane region" description="Helical" evidence="1">
    <location>
        <begin position="49"/>
        <end position="69"/>
    </location>
</feature>
<evidence type="ECO:0000256" key="1">
    <source>
        <dbReference type="SAM" id="Phobius"/>
    </source>
</evidence>
<keyword evidence="1" id="KW-1133">Transmembrane helix</keyword>
<protein>
    <submittedName>
        <fullName evidence="2">Uncharacterized protein</fullName>
    </submittedName>
</protein>
<evidence type="ECO:0000313" key="3">
    <source>
        <dbReference type="Proteomes" id="UP000283492"/>
    </source>
</evidence>
<dbReference type="EMBL" id="QSFX01000008">
    <property type="protein sequence ID" value="RHA89876.1"/>
    <property type="molecule type" value="Genomic_DNA"/>
</dbReference>
<dbReference type="AlphaFoldDB" id="A0A413TY15"/>
<accession>A0A413TY15</accession>